<feature type="transmembrane region" description="Helical" evidence="2">
    <location>
        <begin position="119"/>
        <end position="140"/>
    </location>
</feature>
<evidence type="ECO:0000256" key="1">
    <source>
        <dbReference type="SAM" id="MobiDB-lite"/>
    </source>
</evidence>
<proteinExistence type="predicted"/>
<feature type="region of interest" description="Disordered" evidence="1">
    <location>
        <begin position="1"/>
        <end position="35"/>
    </location>
</feature>
<keyword evidence="4" id="KW-1185">Reference proteome</keyword>
<keyword evidence="2" id="KW-0472">Membrane</keyword>
<keyword evidence="2" id="KW-0812">Transmembrane</keyword>
<organism evidence="3 4">
    <name type="scientific">Kitasatospora misakiensis</name>
    <dbReference type="NCBI Taxonomy" id="67330"/>
    <lineage>
        <taxon>Bacteria</taxon>
        <taxon>Bacillati</taxon>
        <taxon>Actinomycetota</taxon>
        <taxon>Actinomycetes</taxon>
        <taxon>Kitasatosporales</taxon>
        <taxon>Streptomycetaceae</taxon>
        <taxon>Kitasatospora</taxon>
    </lineage>
</organism>
<dbReference type="Proteomes" id="UP001595975">
    <property type="component" value="Unassembled WGS sequence"/>
</dbReference>
<accession>A0ABW0WZB6</accession>
<feature type="compositionally biased region" description="Basic and acidic residues" evidence="1">
    <location>
        <begin position="13"/>
        <end position="29"/>
    </location>
</feature>
<feature type="compositionally biased region" description="Basic residues" evidence="1">
    <location>
        <begin position="1"/>
        <end position="12"/>
    </location>
</feature>
<name>A0ABW0WZB6_9ACTN</name>
<evidence type="ECO:0000313" key="4">
    <source>
        <dbReference type="Proteomes" id="UP001595975"/>
    </source>
</evidence>
<evidence type="ECO:0000256" key="2">
    <source>
        <dbReference type="SAM" id="Phobius"/>
    </source>
</evidence>
<evidence type="ECO:0000313" key="3">
    <source>
        <dbReference type="EMBL" id="MFC5661615.1"/>
    </source>
</evidence>
<keyword evidence="2" id="KW-1133">Transmembrane helix</keyword>
<reference evidence="4" key="1">
    <citation type="journal article" date="2019" name="Int. J. Syst. Evol. Microbiol.">
        <title>The Global Catalogue of Microorganisms (GCM) 10K type strain sequencing project: providing services to taxonomists for standard genome sequencing and annotation.</title>
        <authorList>
            <consortium name="The Broad Institute Genomics Platform"/>
            <consortium name="The Broad Institute Genome Sequencing Center for Infectious Disease"/>
            <person name="Wu L."/>
            <person name="Ma J."/>
        </authorList>
    </citation>
    <scope>NUCLEOTIDE SEQUENCE [LARGE SCALE GENOMIC DNA]</scope>
    <source>
        <strain evidence="4">CGMCC 4.1437</strain>
    </source>
</reference>
<dbReference type="EMBL" id="JBHSOF010000001">
    <property type="protein sequence ID" value="MFC5661615.1"/>
    <property type="molecule type" value="Genomic_DNA"/>
</dbReference>
<sequence>MGGRQRPPKARNARPEARRRTGRPGDPRTDGPAVNPGLEIARLEGYLAWEAEVSAAERDARAFADRFPWLAPDDREALEQAYTDDRLRYAEEVVDRAVGRCRALAARYRAECRRICARWAALCLSVAFAAALLAALPAALHG</sequence>
<dbReference type="RefSeq" id="WP_380223177.1">
    <property type="nucleotide sequence ID" value="NZ_JBHSOF010000001.1"/>
</dbReference>
<gene>
    <name evidence="3" type="ORF">ACFP3U_01315</name>
</gene>
<protein>
    <submittedName>
        <fullName evidence="3">Cytochrome C oxidase subunit I</fullName>
    </submittedName>
</protein>
<comment type="caution">
    <text evidence="3">The sequence shown here is derived from an EMBL/GenBank/DDBJ whole genome shotgun (WGS) entry which is preliminary data.</text>
</comment>